<protein>
    <submittedName>
        <fullName evidence="1">Uncharacterized protein</fullName>
    </submittedName>
</protein>
<dbReference type="AlphaFoldDB" id="A0A9P0A988"/>
<name>A0A9P0A988_BEMTA</name>
<gene>
    <name evidence="1" type="ORF">BEMITA_LOCUS5819</name>
</gene>
<accession>A0A9P0A988</accession>
<evidence type="ECO:0000313" key="1">
    <source>
        <dbReference type="EMBL" id="CAH0386745.1"/>
    </source>
</evidence>
<keyword evidence="2" id="KW-1185">Reference proteome</keyword>
<sequence>MQNPKTTTTKTLTSAWEPIMCMCLPRWAKARPQAPHIRLRKTVSVRKAATEVHVETLRLHAFERRIKKEDLDAGDDELKERKKIIKGAIGDRIKYLRAGDS</sequence>
<reference evidence="1" key="1">
    <citation type="submission" date="2021-12" db="EMBL/GenBank/DDBJ databases">
        <authorList>
            <person name="King R."/>
        </authorList>
    </citation>
    <scope>NUCLEOTIDE SEQUENCE</scope>
</reference>
<proteinExistence type="predicted"/>
<dbReference type="Proteomes" id="UP001152759">
    <property type="component" value="Chromosome 3"/>
</dbReference>
<organism evidence="1 2">
    <name type="scientific">Bemisia tabaci</name>
    <name type="common">Sweetpotato whitefly</name>
    <name type="synonym">Aleurodes tabaci</name>
    <dbReference type="NCBI Taxonomy" id="7038"/>
    <lineage>
        <taxon>Eukaryota</taxon>
        <taxon>Metazoa</taxon>
        <taxon>Ecdysozoa</taxon>
        <taxon>Arthropoda</taxon>
        <taxon>Hexapoda</taxon>
        <taxon>Insecta</taxon>
        <taxon>Pterygota</taxon>
        <taxon>Neoptera</taxon>
        <taxon>Paraneoptera</taxon>
        <taxon>Hemiptera</taxon>
        <taxon>Sternorrhyncha</taxon>
        <taxon>Aleyrodoidea</taxon>
        <taxon>Aleyrodidae</taxon>
        <taxon>Aleyrodinae</taxon>
        <taxon>Bemisia</taxon>
    </lineage>
</organism>
<dbReference type="EMBL" id="OU963864">
    <property type="protein sequence ID" value="CAH0386745.1"/>
    <property type="molecule type" value="Genomic_DNA"/>
</dbReference>
<evidence type="ECO:0000313" key="2">
    <source>
        <dbReference type="Proteomes" id="UP001152759"/>
    </source>
</evidence>